<organism evidence="3 4">
    <name type="scientific">Gracilimonas mengyeensis</name>
    <dbReference type="NCBI Taxonomy" id="1302730"/>
    <lineage>
        <taxon>Bacteria</taxon>
        <taxon>Pseudomonadati</taxon>
        <taxon>Balneolota</taxon>
        <taxon>Balneolia</taxon>
        <taxon>Balneolales</taxon>
        <taxon>Balneolaceae</taxon>
        <taxon>Gracilimonas</taxon>
    </lineage>
</organism>
<feature type="signal peptide" evidence="1">
    <location>
        <begin position="1"/>
        <end position="25"/>
    </location>
</feature>
<evidence type="ECO:0000313" key="3">
    <source>
        <dbReference type="EMBL" id="SMO54358.1"/>
    </source>
</evidence>
<protein>
    <submittedName>
        <fullName evidence="3">Adhesin</fullName>
    </submittedName>
</protein>
<dbReference type="AlphaFoldDB" id="A0A521C4M5"/>
<gene>
    <name evidence="3" type="ORF">SAMN06265219_104154</name>
</gene>
<evidence type="ECO:0000256" key="1">
    <source>
        <dbReference type="SAM" id="SignalP"/>
    </source>
</evidence>
<reference evidence="3 4" key="1">
    <citation type="submission" date="2017-05" db="EMBL/GenBank/DDBJ databases">
        <authorList>
            <person name="Varghese N."/>
            <person name="Submissions S."/>
        </authorList>
    </citation>
    <scope>NUCLEOTIDE SEQUENCE [LARGE SCALE GENOMIC DNA]</scope>
    <source>
        <strain evidence="3 4">DSM 21985</strain>
    </source>
</reference>
<dbReference type="EMBL" id="FXTP01000004">
    <property type="protein sequence ID" value="SMO54358.1"/>
    <property type="molecule type" value="Genomic_DNA"/>
</dbReference>
<keyword evidence="1" id="KW-0732">Signal</keyword>
<dbReference type="Proteomes" id="UP000317557">
    <property type="component" value="Unassembled WGS sequence"/>
</dbReference>
<sequence length="272" mass="29935">MTMKALIPSILFAVLANLITLPVLAQGDIEVPLTNPGQPGKLIINAMFSDEIEIRTHNRDNVIINYDGDIEDHDNEAVRNGMRRISGGGFGMEVTEDDNEVRIETGPISQGDLEMVVFVPRNFSLKLSTVQGDVLVNGLQGELEISAVNGDIELMEVSGTVLINSVNGDMDIEFIDVKPDAPMSFTGVNGDIEVAFPGNARFTAKMKTEWGDVYSNFDMDIEHSNTRSNEDDNDGQYRVAINKWVIGKVNGGGPEFLFKTLHGDIYIRNKDK</sequence>
<proteinExistence type="predicted"/>
<evidence type="ECO:0000313" key="4">
    <source>
        <dbReference type="Proteomes" id="UP000317557"/>
    </source>
</evidence>
<keyword evidence="4" id="KW-1185">Reference proteome</keyword>
<feature type="chain" id="PRO_5022193454" evidence="1">
    <location>
        <begin position="26"/>
        <end position="272"/>
    </location>
</feature>
<evidence type="ECO:0000259" key="2">
    <source>
        <dbReference type="Pfam" id="PF13349"/>
    </source>
</evidence>
<feature type="domain" description="DUF4097" evidence="2">
    <location>
        <begin position="125"/>
        <end position="238"/>
    </location>
</feature>
<dbReference type="InterPro" id="IPR025164">
    <property type="entry name" value="Toastrack_DUF4097"/>
</dbReference>
<dbReference type="Pfam" id="PF13349">
    <property type="entry name" value="DUF4097"/>
    <property type="match status" value="1"/>
</dbReference>
<name>A0A521C4M5_9BACT</name>
<accession>A0A521C4M5</accession>